<accession>A0ABW2PWY2</accession>
<evidence type="ECO:0000256" key="6">
    <source>
        <dbReference type="RuleBase" id="RU003435"/>
    </source>
</evidence>
<comment type="cofactor">
    <cofactor evidence="6">
        <name>Zn(2+)</name>
        <dbReference type="ChEBI" id="CHEBI:29105"/>
    </cofactor>
    <text evidence="6">Binds 1 zinc ion.</text>
</comment>
<dbReference type="EMBL" id="JBHTCO010000017">
    <property type="protein sequence ID" value="MFC7393911.1"/>
    <property type="molecule type" value="Genomic_DNA"/>
</dbReference>
<dbReference type="InterPro" id="IPR042088">
    <property type="entry name" value="OligoPept_F_C"/>
</dbReference>
<protein>
    <submittedName>
        <fullName evidence="10">M3 family oligoendopeptidase</fullName>
        <ecNumber evidence="10">3.4.-.-</ecNumber>
    </submittedName>
</protein>
<evidence type="ECO:0000313" key="11">
    <source>
        <dbReference type="Proteomes" id="UP001596505"/>
    </source>
</evidence>
<dbReference type="InterPro" id="IPR011977">
    <property type="entry name" value="Pept_M3B_clade3"/>
</dbReference>
<evidence type="ECO:0000256" key="2">
    <source>
        <dbReference type="ARBA" id="ARBA00022723"/>
    </source>
</evidence>
<keyword evidence="4 6" id="KW-0862">Zinc</keyword>
<comment type="caution">
    <text evidence="10">The sequence shown here is derived from an EMBL/GenBank/DDBJ whole genome shotgun (WGS) entry which is preliminary data.</text>
</comment>
<dbReference type="InterPro" id="IPR001333">
    <property type="entry name" value="Peptidase_M32_Taq"/>
</dbReference>
<dbReference type="SUPFAM" id="SSF55486">
    <property type="entry name" value="Metalloproteases ('zincins'), catalytic domain"/>
    <property type="match status" value="1"/>
</dbReference>
<keyword evidence="2 6" id="KW-0479">Metal-binding</keyword>
<dbReference type="CDD" id="cd09607">
    <property type="entry name" value="M3B_PepF"/>
    <property type="match status" value="1"/>
</dbReference>
<reference evidence="11" key="1">
    <citation type="journal article" date="2019" name="Int. J. Syst. Evol. Microbiol.">
        <title>The Global Catalogue of Microorganisms (GCM) 10K type strain sequencing project: providing services to taxonomists for standard genome sequencing and annotation.</title>
        <authorList>
            <consortium name="The Broad Institute Genomics Platform"/>
            <consortium name="The Broad Institute Genome Sequencing Center for Infectious Disease"/>
            <person name="Wu L."/>
            <person name="Ma J."/>
        </authorList>
    </citation>
    <scope>NUCLEOTIDE SEQUENCE [LARGE SCALE GENOMIC DNA]</scope>
    <source>
        <strain evidence="11">CGMCC 1.16305</strain>
    </source>
</reference>
<dbReference type="Proteomes" id="UP001596505">
    <property type="component" value="Unassembled WGS sequence"/>
</dbReference>
<gene>
    <name evidence="10" type="ORF">ACFQRG_13200</name>
</gene>
<keyword evidence="11" id="KW-1185">Reference proteome</keyword>
<sequence length="598" mass="68743">MEKTLNQTWDLDAIFQGGSHSERLDHFMDELKSDLHALKTQLDKTSGPQTIEQAKNWKEYLYILQSISERIIESSAFIECLTAQDVKDQQAKILNSAVTSLYAQFESCNTLIDNQMNDIPDEVWNDLLKEDELNEIAFLLNERRQSAKEKLSSKEEQLVNALAIDGYHGWSEMYDTIVGNMAIPFDHPEKGSIKLSVGQMSNLMSDPNRDIRKEAFKAWEKAWDEQADLSANTLNHLAGFRLNLYEQRGWHDVLKEPLDCNRMSAETLTVMWEAINSVKPVFAKFLNRKAQYLGLEKLSWFDVEAPLFTSDKKISYEDAAEFIVKHFHKFNPKMAEFAEQAIENRWIEAEDRPGKAPGGFCTSFPITKESRIFLTYSGSADNVSTIAHELGHAYHQHVMNDLPHFAGQYAMNVAETASTFAEMIVSDAAKQSAQTKQEQLSFLDEKISRSVALLMNIHARFLFETKFYNERKNGLISTERLNELMLESQKEAYCDALDVYHPAFWQSKLHFYITDVPFYNFPYTFGYLFSTGIYVKALEEGPAFADKYDALLRDTGRMKVEDLAKKHLDVDLTQPDFWRSALNYCVKDVDEFLSLTEN</sequence>
<evidence type="ECO:0000259" key="9">
    <source>
        <dbReference type="Pfam" id="PF08439"/>
    </source>
</evidence>
<evidence type="ECO:0000313" key="10">
    <source>
        <dbReference type="EMBL" id="MFC7393911.1"/>
    </source>
</evidence>
<dbReference type="InterPro" id="IPR013647">
    <property type="entry name" value="OligopepF_N_dom"/>
</dbReference>
<feature type="domain" description="Oligopeptidase F N-terminal" evidence="9">
    <location>
        <begin position="117"/>
        <end position="181"/>
    </location>
</feature>
<dbReference type="PANTHER" id="PTHR34217:SF1">
    <property type="entry name" value="CARBOXYPEPTIDASE 1"/>
    <property type="match status" value="1"/>
</dbReference>
<keyword evidence="5 6" id="KW-0482">Metalloprotease</keyword>
<keyword evidence="1 6" id="KW-0645">Protease</keyword>
<dbReference type="PANTHER" id="PTHR34217">
    <property type="entry name" value="METAL-DEPENDENT CARBOXYPEPTIDASE"/>
    <property type="match status" value="1"/>
</dbReference>
<dbReference type="RefSeq" id="WP_380966724.1">
    <property type="nucleotide sequence ID" value="NZ_JBHTCO010000017.1"/>
</dbReference>
<evidence type="ECO:0000259" key="8">
    <source>
        <dbReference type="Pfam" id="PF01432"/>
    </source>
</evidence>
<evidence type="ECO:0000256" key="5">
    <source>
        <dbReference type="ARBA" id="ARBA00023049"/>
    </source>
</evidence>
<dbReference type="NCBIfam" id="TIGR02290">
    <property type="entry name" value="M3_fam_3"/>
    <property type="match status" value="1"/>
</dbReference>
<feature type="coiled-coil region" evidence="7">
    <location>
        <begin position="137"/>
        <end position="164"/>
    </location>
</feature>
<evidence type="ECO:0000256" key="4">
    <source>
        <dbReference type="ARBA" id="ARBA00022833"/>
    </source>
</evidence>
<name>A0ABW2PWY2_9BACL</name>
<keyword evidence="3 6" id="KW-0378">Hydrolase</keyword>
<dbReference type="GO" id="GO:0016787">
    <property type="term" value="F:hydrolase activity"/>
    <property type="evidence" value="ECO:0007669"/>
    <property type="project" value="UniProtKB-KW"/>
</dbReference>
<evidence type="ECO:0000256" key="3">
    <source>
        <dbReference type="ARBA" id="ARBA00022801"/>
    </source>
</evidence>
<feature type="domain" description="Peptidase M3A/M3B catalytic" evidence="8">
    <location>
        <begin position="203"/>
        <end position="582"/>
    </location>
</feature>
<comment type="similarity">
    <text evidence="6">Belongs to the peptidase M3 family.</text>
</comment>
<dbReference type="Pfam" id="PF01432">
    <property type="entry name" value="Peptidase_M3"/>
    <property type="match status" value="1"/>
</dbReference>
<proteinExistence type="inferred from homology"/>
<dbReference type="Gene3D" id="1.20.140.70">
    <property type="entry name" value="Oligopeptidase f, N-terminal domain"/>
    <property type="match status" value="1"/>
</dbReference>
<dbReference type="Gene3D" id="1.10.1370.20">
    <property type="entry name" value="Oligoendopeptidase f, C-terminal domain"/>
    <property type="match status" value="1"/>
</dbReference>
<evidence type="ECO:0000256" key="7">
    <source>
        <dbReference type="SAM" id="Coils"/>
    </source>
</evidence>
<dbReference type="InterPro" id="IPR034006">
    <property type="entry name" value="M3B_PepF_2"/>
</dbReference>
<keyword evidence="7" id="KW-0175">Coiled coil</keyword>
<dbReference type="InterPro" id="IPR001567">
    <property type="entry name" value="Pept_M3A_M3B_dom"/>
</dbReference>
<evidence type="ECO:0000256" key="1">
    <source>
        <dbReference type="ARBA" id="ARBA00022670"/>
    </source>
</evidence>
<dbReference type="Pfam" id="PF08439">
    <property type="entry name" value="Peptidase_M3_N"/>
    <property type="match status" value="1"/>
</dbReference>
<dbReference type="EC" id="3.4.-.-" evidence="10"/>
<organism evidence="10 11">
    <name type="scientific">Scopulibacillus cellulosilyticus</name>
    <dbReference type="NCBI Taxonomy" id="2665665"/>
    <lineage>
        <taxon>Bacteria</taxon>
        <taxon>Bacillati</taxon>
        <taxon>Bacillota</taxon>
        <taxon>Bacilli</taxon>
        <taxon>Bacillales</taxon>
        <taxon>Sporolactobacillaceae</taxon>
        <taxon>Scopulibacillus</taxon>
    </lineage>
</organism>